<sequence>FEDLIRLKTESHLKPAFFCTAKKCRCWEFSVDADFSRKYLNLTIALKFDITDNMLAISRIQFSVLDQEAKKRHLFQSKKRSFFKDKTFKAEKFVKLDLNYFQKKNFLVAGNIVICIDIEEFGAQFGTEAMLSRENPHERAAMNATFYGLKAMMSARLLTDMEISVKEEKFQCHQFVLCSASPYLRQELHEIKSQKRKLDSLNFHQMTPESVSHFLYFLYIGKPPPIWYWNMIEIFFIACFLEIDVLIQYSVMYLTQHCEFKDIYVNGHRDPEELEKMMHFAEKLDIQLLVNTIKHTRRDLRISQKRLDPKLEQLSPQLKTDLETQKEAHMRLDLQKQEPFVKIGPKIKEQRTALLDAAKTEVKGVPEQDLQYRPSTIGLDEETDSGESKFTVQQFSQTRQPDQMTNEEQIPNKINEQKEDNSWFAIAPAMPVAKEKAKSQYQAPKQRSLEAPTDSSTSHFSNEMC</sequence>
<comment type="caution">
    <text evidence="3">The sequence shown here is derived from an EMBL/GenBank/DDBJ whole genome shotgun (WGS) entry which is preliminary data.</text>
</comment>
<protein>
    <recommendedName>
        <fullName evidence="2">BTB domain-containing protein</fullName>
    </recommendedName>
</protein>
<evidence type="ECO:0000259" key="2">
    <source>
        <dbReference type="PROSITE" id="PS50097"/>
    </source>
</evidence>
<proteinExistence type="predicted"/>
<feature type="compositionally biased region" description="Polar residues" evidence="1">
    <location>
        <begin position="453"/>
        <end position="465"/>
    </location>
</feature>
<evidence type="ECO:0000313" key="3">
    <source>
        <dbReference type="EMBL" id="RWS14862.1"/>
    </source>
</evidence>
<accession>A0A3S3P919</accession>
<dbReference type="InterPro" id="IPR000210">
    <property type="entry name" value="BTB/POZ_dom"/>
</dbReference>
<keyword evidence="4" id="KW-1185">Reference proteome</keyword>
<feature type="non-terminal residue" evidence="3">
    <location>
        <position position="1"/>
    </location>
</feature>
<feature type="domain" description="BTB" evidence="2">
    <location>
        <begin position="159"/>
        <end position="222"/>
    </location>
</feature>
<dbReference type="Proteomes" id="UP000285301">
    <property type="component" value="Unassembled WGS sequence"/>
</dbReference>
<reference evidence="3 4" key="1">
    <citation type="journal article" date="2018" name="Gigascience">
        <title>Genomes of trombidid mites reveal novel predicted allergens and laterally-transferred genes associated with secondary metabolism.</title>
        <authorList>
            <person name="Dong X."/>
            <person name="Chaisiri K."/>
            <person name="Xia D."/>
            <person name="Armstrong S.D."/>
            <person name="Fang Y."/>
            <person name="Donnelly M.J."/>
            <person name="Kadowaki T."/>
            <person name="McGarry J.W."/>
            <person name="Darby A.C."/>
            <person name="Makepeace B.L."/>
        </authorList>
    </citation>
    <scope>NUCLEOTIDE SEQUENCE [LARGE SCALE GENOMIC DNA]</scope>
    <source>
        <strain evidence="3">UoL-WK</strain>
    </source>
</reference>
<dbReference type="EMBL" id="NCKU01000605">
    <property type="protein sequence ID" value="RWS14862.1"/>
    <property type="molecule type" value="Genomic_DNA"/>
</dbReference>
<feature type="region of interest" description="Disordered" evidence="1">
    <location>
        <begin position="378"/>
        <end position="407"/>
    </location>
</feature>
<feature type="region of interest" description="Disordered" evidence="1">
    <location>
        <begin position="433"/>
        <end position="465"/>
    </location>
</feature>
<evidence type="ECO:0000313" key="4">
    <source>
        <dbReference type="Proteomes" id="UP000285301"/>
    </source>
</evidence>
<dbReference type="InterPro" id="IPR011333">
    <property type="entry name" value="SKP1/BTB/POZ_sf"/>
</dbReference>
<dbReference type="CDD" id="cd18186">
    <property type="entry name" value="BTB_POZ_ZBTB_KLHL-like"/>
    <property type="match status" value="1"/>
</dbReference>
<dbReference type="SMART" id="SM00225">
    <property type="entry name" value="BTB"/>
    <property type="match status" value="1"/>
</dbReference>
<dbReference type="Gene3D" id="3.30.710.10">
    <property type="entry name" value="Potassium Channel Kv1.1, Chain A"/>
    <property type="match status" value="1"/>
</dbReference>
<gene>
    <name evidence="3" type="ORF">B4U79_17261</name>
</gene>
<dbReference type="SUPFAM" id="SSF54695">
    <property type="entry name" value="POZ domain"/>
    <property type="match status" value="1"/>
</dbReference>
<organism evidence="3 4">
    <name type="scientific">Dinothrombium tinctorium</name>
    <dbReference type="NCBI Taxonomy" id="1965070"/>
    <lineage>
        <taxon>Eukaryota</taxon>
        <taxon>Metazoa</taxon>
        <taxon>Ecdysozoa</taxon>
        <taxon>Arthropoda</taxon>
        <taxon>Chelicerata</taxon>
        <taxon>Arachnida</taxon>
        <taxon>Acari</taxon>
        <taxon>Acariformes</taxon>
        <taxon>Trombidiformes</taxon>
        <taxon>Prostigmata</taxon>
        <taxon>Anystina</taxon>
        <taxon>Parasitengona</taxon>
        <taxon>Trombidioidea</taxon>
        <taxon>Trombidiidae</taxon>
        <taxon>Dinothrombium</taxon>
    </lineage>
</organism>
<feature type="compositionally biased region" description="Polar residues" evidence="1">
    <location>
        <begin position="388"/>
        <end position="407"/>
    </location>
</feature>
<dbReference type="AlphaFoldDB" id="A0A3S3P919"/>
<name>A0A3S3P919_9ACAR</name>
<dbReference type="PROSITE" id="PS50097">
    <property type="entry name" value="BTB"/>
    <property type="match status" value="1"/>
</dbReference>
<evidence type="ECO:0000256" key="1">
    <source>
        <dbReference type="SAM" id="MobiDB-lite"/>
    </source>
</evidence>
<dbReference type="Pfam" id="PF00651">
    <property type="entry name" value="BTB"/>
    <property type="match status" value="1"/>
</dbReference>